<dbReference type="InterPro" id="IPR020892">
    <property type="entry name" value="Cyclophilin-type_PPIase_CS"/>
</dbReference>
<reference evidence="5 6" key="2">
    <citation type="journal article" date="2008" name="Nature">
        <title>The Phaeodactylum genome reveals the evolutionary history of diatom genomes.</title>
        <authorList>
            <person name="Bowler C."/>
            <person name="Allen A.E."/>
            <person name="Badger J.H."/>
            <person name="Grimwood J."/>
            <person name="Jabbari K."/>
            <person name="Kuo A."/>
            <person name="Maheswari U."/>
            <person name="Martens C."/>
            <person name="Maumus F."/>
            <person name="Otillar R.P."/>
            <person name="Rayko E."/>
            <person name="Salamov A."/>
            <person name="Vandepoele K."/>
            <person name="Beszteri B."/>
            <person name="Gruber A."/>
            <person name="Heijde M."/>
            <person name="Katinka M."/>
            <person name="Mock T."/>
            <person name="Valentin K."/>
            <person name="Verret F."/>
            <person name="Berges J.A."/>
            <person name="Brownlee C."/>
            <person name="Cadoret J.P."/>
            <person name="Chiovitti A."/>
            <person name="Choi C.J."/>
            <person name="Coesel S."/>
            <person name="De Martino A."/>
            <person name="Detter J.C."/>
            <person name="Durkin C."/>
            <person name="Falciatore A."/>
            <person name="Fournet J."/>
            <person name="Haruta M."/>
            <person name="Huysman M.J."/>
            <person name="Jenkins B.D."/>
            <person name="Jiroutova K."/>
            <person name="Jorgensen R.E."/>
            <person name="Joubert Y."/>
            <person name="Kaplan A."/>
            <person name="Kroger N."/>
            <person name="Kroth P.G."/>
            <person name="La Roche J."/>
            <person name="Lindquist E."/>
            <person name="Lommer M."/>
            <person name="Martin-Jezequel V."/>
            <person name="Lopez P.J."/>
            <person name="Lucas S."/>
            <person name="Mangogna M."/>
            <person name="McGinnis K."/>
            <person name="Medlin L.K."/>
            <person name="Montsant A."/>
            <person name="Oudot-Le Secq M.P."/>
            <person name="Napoli C."/>
            <person name="Obornik M."/>
            <person name="Parker M.S."/>
            <person name="Petit J.L."/>
            <person name="Porcel B.M."/>
            <person name="Poulsen N."/>
            <person name="Robison M."/>
            <person name="Rychlewski L."/>
            <person name="Rynearson T.A."/>
            <person name="Schmutz J."/>
            <person name="Shapiro H."/>
            <person name="Siaut M."/>
            <person name="Stanley M."/>
            <person name="Sussman M.R."/>
            <person name="Taylor A.R."/>
            <person name="Vardi A."/>
            <person name="von Dassow P."/>
            <person name="Vyverman W."/>
            <person name="Willis A."/>
            <person name="Wyrwicz L.S."/>
            <person name="Rokhsar D.S."/>
            <person name="Weissenbach J."/>
            <person name="Armbrust E.V."/>
            <person name="Green B.R."/>
            <person name="Van de Peer Y."/>
            <person name="Grigoriev I.V."/>
        </authorList>
    </citation>
    <scope>NUCLEOTIDE SEQUENCE [LARGE SCALE GENOMIC DNA]</scope>
    <source>
        <strain evidence="5 6">CCMP1335</strain>
    </source>
</reference>
<organism evidence="5 6">
    <name type="scientific">Thalassiosira pseudonana</name>
    <name type="common">Marine diatom</name>
    <name type="synonym">Cyclotella nana</name>
    <dbReference type="NCBI Taxonomy" id="35128"/>
    <lineage>
        <taxon>Eukaryota</taxon>
        <taxon>Sar</taxon>
        <taxon>Stramenopiles</taxon>
        <taxon>Ochrophyta</taxon>
        <taxon>Bacillariophyta</taxon>
        <taxon>Coscinodiscophyceae</taxon>
        <taxon>Thalassiosirophycidae</taxon>
        <taxon>Thalassiosirales</taxon>
        <taxon>Thalassiosiraceae</taxon>
        <taxon>Thalassiosira</taxon>
    </lineage>
</organism>
<evidence type="ECO:0000259" key="4">
    <source>
        <dbReference type="PROSITE" id="PS50072"/>
    </source>
</evidence>
<dbReference type="PRINTS" id="PR00153">
    <property type="entry name" value="CSAPPISMRASE"/>
</dbReference>
<feature type="non-terminal residue" evidence="5">
    <location>
        <position position="184"/>
    </location>
</feature>
<dbReference type="PaxDb" id="35128-Thaps36775"/>
<dbReference type="GO" id="GO:0003755">
    <property type="term" value="F:peptidyl-prolyl cis-trans isomerase activity"/>
    <property type="evidence" value="ECO:0000318"/>
    <property type="project" value="GO_Central"/>
</dbReference>
<dbReference type="FunFam" id="2.40.100.10:FF:000076">
    <property type="entry name" value="Peptidyl-prolyl cis-trans isomerase"/>
    <property type="match status" value="1"/>
</dbReference>
<dbReference type="RefSeq" id="XP_002293147.1">
    <property type="nucleotide sequence ID" value="XM_002293111.1"/>
</dbReference>
<evidence type="ECO:0000256" key="3">
    <source>
        <dbReference type="RuleBase" id="RU363019"/>
    </source>
</evidence>
<comment type="similarity">
    <text evidence="3">Belongs to the cyclophilin-type PPIase family.</text>
</comment>
<proteinExistence type="inferred from homology"/>
<dbReference type="OMA" id="PTFCACS"/>
<dbReference type="SUPFAM" id="SSF50891">
    <property type="entry name" value="Cyclophilin-like"/>
    <property type="match status" value="1"/>
</dbReference>
<dbReference type="Pfam" id="PF00160">
    <property type="entry name" value="Pro_isomerase"/>
    <property type="match status" value="1"/>
</dbReference>
<dbReference type="EMBL" id="CM000647">
    <property type="protein sequence ID" value="EED89608.1"/>
    <property type="molecule type" value="Genomic_DNA"/>
</dbReference>
<reference evidence="5 6" key="1">
    <citation type="journal article" date="2004" name="Science">
        <title>The genome of the diatom Thalassiosira pseudonana: ecology, evolution, and metabolism.</title>
        <authorList>
            <person name="Armbrust E.V."/>
            <person name="Berges J.A."/>
            <person name="Bowler C."/>
            <person name="Green B.R."/>
            <person name="Martinez D."/>
            <person name="Putnam N.H."/>
            <person name="Zhou S."/>
            <person name="Allen A.E."/>
            <person name="Apt K.E."/>
            <person name="Bechner M."/>
            <person name="Brzezinski M.A."/>
            <person name="Chaal B.K."/>
            <person name="Chiovitti A."/>
            <person name="Davis A.K."/>
            <person name="Demarest M.S."/>
            <person name="Detter J.C."/>
            <person name="Glavina T."/>
            <person name="Goodstein D."/>
            <person name="Hadi M.Z."/>
            <person name="Hellsten U."/>
            <person name="Hildebrand M."/>
            <person name="Jenkins B.D."/>
            <person name="Jurka J."/>
            <person name="Kapitonov V.V."/>
            <person name="Kroger N."/>
            <person name="Lau W.W."/>
            <person name="Lane T.W."/>
            <person name="Larimer F.W."/>
            <person name="Lippmeier J.C."/>
            <person name="Lucas S."/>
            <person name="Medina M."/>
            <person name="Montsant A."/>
            <person name="Obornik M."/>
            <person name="Parker M.S."/>
            <person name="Palenik B."/>
            <person name="Pazour G.J."/>
            <person name="Richardson P.M."/>
            <person name="Rynearson T.A."/>
            <person name="Saito M.A."/>
            <person name="Schwartz D.C."/>
            <person name="Thamatrakoln K."/>
            <person name="Valentin K."/>
            <person name="Vardi A."/>
            <person name="Wilkerson F.P."/>
            <person name="Rokhsar D.S."/>
        </authorList>
    </citation>
    <scope>NUCLEOTIDE SEQUENCE [LARGE SCALE GENOMIC DNA]</scope>
    <source>
        <strain evidence="5 6">CCMP1335</strain>
    </source>
</reference>
<dbReference type="PROSITE" id="PS00170">
    <property type="entry name" value="CSA_PPIASE_1"/>
    <property type="match status" value="1"/>
</dbReference>
<dbReference type="GO" id="GO:0005737">
    <property type="term" value="C:cytoplasm"/>
    <property type="evidence" value="ECO:0000318"/>
    <property type="project" value="GO_Central"/>
</dbReference>
<name>B8CA24_THAPS</name>
<dbReference type="InParanoid" id="B8CA24"/>
<dbReference type="AlphaFoldDB" id="B8CA24"/>
<evidence type="ECO:0000256" key="2">
    <source>
        <dbReference type="ARBA" id="ARBA00023235"/>
    </source>
</evidence>
<dbReference type="HOGENOM" id="CLU_012062_16_3_1"/>
<sequence>MHCFLKISIAGSPPQTVVLQLYTDTCPKTCDNFIALCQSSSTAKRPSTSRSTDVDVVAPTYRGTEFHRVIPGFMIQGGDFTNFDGSGGYCAPTTNDGLKTFPDESFDASHNSEGVLSMANKGKNTNGSQFFITLGKTLHLDGKHVAFGKVVRGMEVIREVARVETEGENGRPVKMQRVVIVDCG</sequence>
<keyword evidence="6" id="KW-1185">Reference proteome</keyword>
<dbReference type="Proteomes" id="UP000001449">
    <property type="component" value="Chromosome 12"/>
</dbReference>
<dbReference type="InterPro" id="IPR024936">
    <property type="entry name" value="Cyclophilin-type_PPIase"/>
</dbReference>
<dbReference type="Gene3D" id="2.40.100.10">
    <property type="entry name" value="Cyclophilin-like"/>
    <property type="match status" value="1"/>
</dbReference>
<evidence type="ECO:0000313" key="5">
    <source>
        <dbReference type="EMBL" id="EED89608.1"/>
    </source>
</evidence>
<dbReference type="EC" id="5.2.1.8" evidence="3"/>
<protein>
    <recommendedName>
        <fullName evidence="3">Peptidyl-prolyl cis-trans isomerase</fullName>
        <shortName evidence="3">PPIase</shortName>
        <ecNumber evidence="3">5.2.1.8</ecNumber>
    </recommendedName>
</protein>
<dbReference type="GO" id="GO:0016018">
    <property type="term" value="F:cyclosporin A binding"/>
    <property type="evidence" value="ECO:0000318"/>
    <property type="project" value="GO_Central"/>
</dbReference>
<dbReference type="InterPro" id="IPR002130">
    <property type="entry name" value="Cyclophilin-type_PPIase_dom"/>
</dbReference>
<dbReference type="GeneID" id="7449384"/>
<feature type="domain" description="PPIase cyclophilin-type" evidence="4">
    <location>
        <begin position="4"/>
        <end position="184"/>
    </location>
</feature>
<evidence type="ECO:0000256" key="1">
    <source>
        <dbReference type="ARBA" id="ARBA00023110"/>
    </source>
</evidence>
<comment type="catalytic activity">
    <reaction evidence="3">
        <text>[protein]-peptidylproline (omega=180) = [protein]-peptidylproline (omega=0)</text>
        <dbReference type="Rhea" id="RHEA:16237"/>
        <dbReference type="Rhea" id="RHEA-COMP:10747"/>
        <dbReference type="Rhea" id="RHEA-COMP:10748"/>
        <dbReference type="ChEBI" id="CHEBI:83833"/>
        <dbReference type="ChEBI" id="CHEBI:83834"/>
        <dbReference type="EC" id="5.2.1.8"/>
    </reaction>
</comment>
<dbReference type="STRING" id="35128.B8CA24"/>
<dbReference type="PANTHER" id="PTHR11071:SF561">
    <property type="entry name" value="PEPTIDYL-PROLYL CIS-TRANS ISOMERASE D-RELATED"/>
    <property type="match status" value="1"/>
</dbReference>
<comment type="function">
    <text evidence="3">PPIases accelerate the folding of proteins. It catalyzes the cis-trans isomerization of proline imidic peptide bonds in oligopeptides.</text>
</comment>
<dbReference type="PROSITE" id="PS50072">
    <property type="entry name" value="CSA_PPIASE_2"/>
    <property type="match status" value="1"/>
</dbReference>
<dbReference type="PANTHER" id="PTHR11071">
    <property type="entry name" value="PEPTIDYL-PROLYL CIS-TRANS ISOMERASE"/>
    <property type="match status" value="1"/>
</dbReference>
<dbReference type="InterPro" id="IPR029000">
    <property type="entry name" value="Cyclophilin-like_dom_sf"/>
</dbReference>
<dbReference type="PIRSF" id="PIRSF001467">
    <property type="entry name" value="Peptidylpro_ismrse"/>
    <property type="match status" value="1"/>
</dbReference>
<accession>B8CA24</accession>
<gene>
    <name evidence="5" type="ORF">THAPSDRAFT_36775</name>
</gene>
<keyword evidence="1 3" id="KW-0697">Rotamase</keyword>
<dbReference type="KEGG" id="tps:THAPSDRAFT_36775"/>
<dbReference type="GO" id="GO:0006457">
    <property type="term" value="P:protein folding"/>
    <property type="evidence" value="ECO:0000318"/>
    <property type="project" value="GO_Central"/>
</dbReference>
<keyword evidence="2 3" id="KW-0413">Isomerase</keyword>
<dbReference type="eggNOG" id="KOG0546">
    <property type="taxonomic scope" value="Eukaryota"/>
</dbReference>
<evidence type="ECO:0000313" key="6">
    <source>
        <dbReference type="Proteomes" id="UP000001449"/>
    </source>
</evidence>